<proteinExistence type="predicted"/>
<dbReference type="EMBL" id="CADCWE010000192">
    <property type="protein sequence ID" value="CAA9550956.1"/>
    <property type="molecule type" value="Genomic_DNA"/>
</dbReference>
<keyword evidence="3" id="KW-0560">Oxidoreductase</keyword>
<dbReference type="GO" id="GO:0051213">
    <property type="term" value="F:dioxygenase activity"/>
    <property type="evidence" value="ECO:0007669"/>
    <property type="project" value="UniProtKB-KW"/>
</dbReference>
<dbReference type="SUPFAM" id="SSF51182">
    <property type="entry name" value="RmlC-like cupins"/>
    <property type="match status" value="1"/>
</dbReference>
<protein>
    <submittedName>
        <fullName evidence="3">2,4'-dihydroxyacetophenone dioxygenase</fullName>
    </submittedName>
</protein>
<organism evidence="3">
    <name type="scientific">uncultured Thermomicrobiales bacterium</name>
    <dbReference type="NCBI Taxonomy" id="1645740"/>
    <lineage>
        <taxon>Bacteria</taxon>
        <taxon>Pseudomonadati</taxon>
        <taxon>Thermomicrobiota</taxon>
        <taxon>Thermomicrobia</taxon>
        <taxon>Thermomicrobiales</taxon>
        <taxon>environmental samples</taxon>
    </lineage>
</organism>
<dbReference type="CDD" id="cd20302">
    <property type="entry name" value="cupin_DAD"/>
    <property type="match status" value="1"/>
</dbReference>
<feature type="domain" description="ChrR-like cupin" evidence="2">
    <location>
        <begin position="46"/>
        <end position="145"/>
    </location>
</feature>
<evidence type="ECO:0000313" key="3">
    <source>
        <dbReference type="EMBL" id="CAA9550956.1"/>
    </source>
</evidence>
<evidence type="ECO:0000256" key="1">
    <source>
        <dbReference type="SAM" id="MobiDB-lite"/>
    </source>
</evidence>
<keyword evidence="3" id="KW-0223">Dioxygenase</keyword>
<reference evidence="3" key="1">
    <citation type="submission" date="2020-02" db="EMBL/GenBank/DDBJ databases">
        <authorList>
            <person name="Meier V. D."/>
        </authorList>
    </citation>
    <scope>NUCLEOTIDE SEQUENCE</scope>
    <source>
        <strain evidence="3">AVDCRST_MAG73</strain>
    </source>
</reference>
<sequence>MIAFGFRPEVSPRRTRQGQSLHKPLEDDMEATIAAAHLLDLGLPDQAIQSDEIPWVPQGDRVWFKPLRFDLANGRWVNLLKVTGEGKVNRHRHSGGQVLGFVIQGGWRYLERDWVARAGTFVYEPPGDIHTLVVDGAEEMITLFLLEGVIQYLDDHDRVIAQDDVFTKLARYEAYCRDHGLDVKDLRF</sequence>
<accession>A0A6J4UM52</accession>
<dbReference type="InterPro" id="IPR014710">
    <property type="entry name" value="RmlC-like_jellyroll"/>
</dbReference>
<dbReference type="Pfam" id="PF12973">
    <property type="entry name" value="Cupin_7"/>
    <property type="match status" value="1"/>
</dbReference>
<gene>
    <name evidence="3" type="ORF">AVDCRST_MAG73-2909</name>
</gene>
<evidence type="ECO:0000259" key="2">
    <source>
        <dbReference type="Pfam" id="PF12973"/>
    </source>
</evidence>
<dbReference type="InterPro" id="IPR025979">
    <property type="entry name" value="ChrR-like_cupin_dom"/>
</dbReference>
<dbReference type="Gene3D" id="2.60.120.10">
    <property type="entry name" value="Jelly Rolls"/>
    <property type="match status" value="1"/>
</dbReference>
<feature type="region of interest" description="Disordered" evidence="1">
    <location>
        <begin position="1"/>
        <end position="23"/>
    </location>
</feature>
<dbReference type="InterPro" id="IPR011051">
    <property type="entry name" value="RmlC_Cupin_sf"/>
</dbReference>
<name>A0A6J4UM52_9BACT</name>
<dbReference type="AlphaFoldDB" id="A0A6J4UM52"/>